<feature type="non-terminal residue" evidence="1">
    <location>
        <position position="1"/>
    </location>
</feature>
<evidence type="ECO:0000313" key="2">
    <source>
        <dbReference type="Proteomes" id="UP000887013"/>
    </source>
</evidence>
<gene>
    <name evidence="1" type="primary">Hsd17b6</name>
    <name evidence="1" type="ORF">NPIL_38841</name>
</gene>
<name>A0A8X6Q6A9_NEPPI</name>
<dbReference type="EMBL" id="BMAW01124440">
    <property type="protein sequence ID" value="GFU07885.1"/>
    <property type="molecule type" value="Genomic_DNA"/>
</dbReference>
<dbReference type="InterPro" id="IPR036291">
    <property type="entry name" value="NAD(P)-bd_dom_sf"/>
</dbReference>
<dbReference type="OrthoDB" id="2102561at2759"/>
<sequence>CDTGFGLELVKRLSGKGFTVYACCLSLDSEGARELDKGHFGPGEIKVLQLDVTKHDQVQATVKKVEADLGDKDDFWVDIRKIVNFSLCCRVVISIKIKIIVIGIREV</sequence>
<comment type="caution">
    <text evidence="1">The sequence shown here is derived from an EMBL/GenBank/DDBJ whole genome shotgun (WGS) entry which is preliminary data.</text>
</comment>
<protein>
    <submittedName>
        <fullName evidence="1">17-beta-hydroxysteroid dehydrogenase type 6</fullName>
    </submittedName>
</protein>
<dbReference type="AlphaFoldDB" id="A0A8X6Q6A9"/>
<dbReference type="SUPFAM" id="SSF51735">
    <property type="entry name" value="NAD(P)-binding Rossmann-fold domains"/>
    <property type="match status" value="1"/>
</dbReference>
<evidence type="ECO:0000313" key="1">
    <source>
        <dbReference type="EMBL" id="GFU07885.1"/>
    </source>
</evidence>
<proteinExistence type="predicted"/>
<dbReference type="InterPro" id="IPR002347">
    <property type="entry name" value="SDR_fam"/>
</dbReference>
<dbReference type="GO" id="GO:0008202">
    <property type="term" value="P:steroid metabolic process"/>
    <property type="evidence" value="ECO:0007669"/>
    <property type="project" value="TreeGrafter"/>
</dbReference>
<dbReference type="Pfam" id="PF00106">
    <property type="entry name" value="adh_short"/>
    <property type="match status" value="1"/>
</dbReference>
<dbReference type="Proteomes" id="UP000887013">
    <property type="component" value="Unassembled WGS sequence"/>
</dbReference>
<keyword evidence="2" id="KW-1185">Reference proteome</keyword>
<dbReference type="GO" id="GO:0016491">
    <property type="term" value="F:oxidoreductase activity"/>
    <property type="evidence" value="ECO:0007669"/>
    <property type="project" value="TreeGrafter"/>
</dbReference>
<accession>A0A8X6Q6A9</accession>
<dbReference type="Gene3D" id="3.40.50.720">
    <property type="entry name" value="NAD(P)-binding Rossmann-like Domain"/>
    <property type="match status" value="1"/>
</dbReference>
<dbReference type="PANTHER" id="PTHR43313">
    <property type="entry name" value="SHORT-CHAIN DEHYDROGENASE/REDUCTASE FAMILY 9C"/>
    <property type="match status" value="1"/>
</dbReference>
<organism evidence="1 2">
    <name type="scientific">Nephila pilipes</name>
    <name type="common">Giant wood spider</name>
    <name type="synonym">Nephila maculata</name>
    <dbReference type="NCBI Taxonomy" id="299642"/>
    <lineage>
        <taxon>Eukaryota</taxon>
        <taxon>Metazoa</taxon>
        <taxon>Ecdysozoa</taxon>
        <taxon>Arthropoda</taxon>
        <taxon>Chelicerata</taxon>
        <taxon>Arachnida</taxon>
        <taxon>Araneae</taxon>
        <taxon>Araneomorphae</taxon>
        <taxon>Entelegynae</taxon>
        <taxon>Araneoidea</taxon>
        <taxon>Nephilidae</taxon>
        <taxon>Nephila</taxon>
    </lineage>
</organism>
<dbReference type="PANTHER" id="PTHR43313:SF36">
    <property type="entry name" value="D-BETA-HYDROXYBUTYRATE DEHYDROGENASE, MITOCHONDRIAL"/>
    <property type="match status" value="1"/>
</dbReference>
<reference evidence="1" key="1">
    <citation type="submission" date="2020-08" db="EMBL/GenBank/DDBJ databases">
        <title>Multicomponent nature underlies the extraordinary mechanical properties of spider dragline silk.</title>
        <authorList>
            <person name="Kono N."/>
            <person name="Nakamura H."/>
            <person name="Mori M."/>
            <person name="Yoshida Y."/>
            <person name="Ohtoshi R."/>
            <person name="Malay A.D."/>
            <person name="Moran D.A.P."/>
            <person name="Tomita M."/>
            <person name="Numata K."/>
            <person name="Arakawa K."/>
        </authorList>
    </citation>
    <scope>NUCLEOTIDE SEQUENCE</scope>
</reference>